<evidence type="ECO:0000256" key="3">
    <source>
        <dbReference type="ARBA" id="ARBA00022530"/>
    </source>
</evidence>
<evidence type="ECO:0000313" key="9">
    <source>
        <dbReference type="Proteomes" id="UP000694559"/>
    </source>
</evidence>
<dbReference type="FunFam" id="3.40.50.410:FF:000026">
    <property type="entry name" value="Collagen, type VI, alpha 1"/>
    <property type="match status" value="1"/>
</dbReference>
<dbReference type="PANTHER" id="PTHR24020:SF87">
    <property type="entry name" value="COLLAGEN ALPHA-1(VI) CHAIN-LIKE"/>
    <property type="match status" value="1"/>
</dbReference>
<dbReference type="FunFam" id="3.40.50.410:FF:000060">
    <property type="entry name" value="Collagen, type VI, alpha 1"/>
    <property type="match status" value="1"/>
</dbReference>
<evidence type="ECO:0000256" key="2">
    <source>
        <dbReference type="ARBA" id="ARBA00022525"/>
    </source>
</evidence>
<dbReference type="Pfam" id="PF00092">
    <property type="entry name" value="VWA"/>
    <property type="match status" value="3"/>
</dbReference>
<dbReference type="PANTHER" id="PTHR24020">
    <property type="entry name" value="COLLAGEN ALPHA"/>
    <property type="match status" value="1"/>
</dbReference>
<reference evidence="8" key="2">
    <citation type="submission" date="2025-09" db="UniProtKB">
        <authorList>
            <consortium name="Ensembl"/>
        </authorList>
    </citation>
    <scope>IDENTIFICATION</scope>
</reference>
<reference evidence="8" key="1">
    <citation type="submission" date="2025-08" db="UniProtKB">
        <authorList>
            <consortium name="Ensembl"/>
        </authorList>
    </citation>
    <scope>IDENTIFICATION</scope>
</reference>
<keyword evidence="5" id="KW-0130">Cell adhesion</keyword>
<keyword evidence="3" id="KW-0272">Extracellular matrix</keyword>
<feature type="domain" description="VWFA" evidence="7">
    <location>
        <begin position="439"/>
        <end position="626"/>
    </location>
</feature>
<evidence type="ECO:0000259" key="7">
    <source>
        <dbReference type="PROSITE" id="PS50234"/>
    </source>
</evidence>
<dbReference type="Ensembl" id="ENSNNAT00000020431.1">
    <property type="protein sequence ID" value="ENSNNAP00000019463.1"/>
    <property type="gene ID" value="ENSNNAG00000012914.1"/>
</dbReference>
<dbReference type="InterPro" id="IPR036465">
    <property type="entry name" value="vWFA_dom_sf"/>
</dbReference>
<comment type="subcellular location">
    <subcellularLocation>
        <location evidence="1">Secreted</location>
        <location evidence="1">Extracellular space</location>
        <location evidence="1">Extracellular matrix</location>
    </subcellularLocation>
</comment>
<keyword evidence="9" id="KW-1185">Reference proteome</keyword>
<dbReference type="InterPro" id="IPR002035">
    <property type="entry name" value="VWF_A"/>
</dbReference>
<keyword evidence="6" id="KW-0732">Signal</keyword>
<dbReference type="InterPro" id="IPR050525">
    <property type="entry name" value="ECM_Assembly_Org"/>
</dbReference>
<evidence type="ECO:0000313" key="8">
    <source>
        <dbReference type="Ensembl" id="ENSNNAP00000019463.1"/>
    </source>
</evidence>
<keyword evidence="4" id="KW-0677">Repeat</keyword>
<feature type="chain" id="PRO_5034438463" description="VWFA domain-containing protein" evidence="6">
    <location>
        <begin position="24"/>
        <end position="633"/>
    </location>
</feature>
<feature type="domain" description="VWFA" evidence="7">
    <location>
        <begin position="41"/>
        <end position="199"/>
    </location>
</feature>
<feature type="signal peptide" evidence="6">
    <location>
        <begin position="1"/>
        <end position="23"/>
    </location>
</feature>
<dbReference type="OMA" id="IVENICA"/>
<name>A0A8C6XTB6_NAJNA</name>
<dbReference type="GeneTree" id="ENSGT00940000163601"/>
<dbReference type="AlphaFoldDB" id="A0A8C6XTB6"/>
<feature type="domain" description="VWFA" evidence="7">
    <location>
        <begin position="237"/>
        <end position="415"/>
    </location>
</feature>
<evidence type="ECO:0000256" key="1">
    <source>
        <dbReference type="ARBA" id="ARBA00004498"/>
    </source>
</evidence>
<sequence length="633" mass="70578">MKLACIFLIFLFQDCFLIKRVLAQGSQISNRVIAFQDCPVDLFFVLDTSESVSLRVKPFGRANVDKIKAFTNLFIDKLNDRYYRCDRNLVWNAGALHYSDEVELIKKLTRMPSGRADLKNRVSSVESIGKGTYTDCAIKAGLEELLIGGSHHRENKYLIVVTDGHPLDGYKEPCGGLEDAANEARHQGIKVFAVAVSPDHLGTKGYPGPKGDDGEIGEPGKQVGKKMGQKCKCGPIDIIFVLDSSESIGETNFGIAKDFIIKVIDRLRAEEHVTFSREDSNLAIVQYSHGGTEELVLMKDGDVQGFKEAVKNLHWIAGGTFTGEALDYTKKRLPPFFTHKRVIIVITDGRTDVIHDRTPINVLCERDNKVVPVGSSDIFEDPPDSEKLSEISCGGLTFTQPEYIALLDDTFIQNVTSYVCREKECPDYTCPITFDNSADITLLVDSSTSVGAHNFNITKKFVKRLAERFITADKSPGASVRLTVVQYSGNTQQKLEVDFQRNYTVIADIIDKMEFINDGTDVVAALNYVTNQFRRSSRPAIKKRVLIFSDGNSQGITENAIKRAVQNAQQADIEIYVLAVGTQVNEPNLRLLVSEKAQDDVAYRERHLFRVPDYQSLLKGVFYQTVSRKLAIA</sequence>
<dbReference type="Proteomes" id="UP000694559">
    <property type="component" value="Unplaced"/>
</dbReference>
<proteinExistence type="predicted"/>
<dbReference type="PRINTS" id="PR00453">
    <property type="entry name" value="VWFADOMAIN"/>
</dbReference>
<dbReference type="SUPFAM" id="SSF53300">
    <property type="entry name" value="vWA-like"/>
    <property type="match status" value="3"/>
</dbReference>
<keyword evidence="2" id="KW-0964">Secreted</keyword>
<accession>A0A8C6XTB6</accession>
<dbReference type="GO" id="GO:0005615">
    <property type="term" value="C:extracellular space"/>
    <property type="evidence" value="ECO:0007669"/>
    <property type="project" value="TreeGrafter"/>
</dbReference>
<evidence type="ECO:0000256" key="4">
    <source>
        <dbReference type="ARBA" id="ARBA00022737"/>
    </source>
</evidence>
<dbReference type="PROSITE" id="PS50234">
    <property type="entry name" value="VWFA"/>
    <property type="match status" value="3"/>
</dbReference>
<dbReference type="Gene3D" id="3.40.50.410">
    <property type="entry name" value="von Willebrand factor, type A domain"/>
    <property type="match status" value="3"/>
</dbReference>
<dbReference type="GO" id="GO:0007155">
    <property type="term" value="P:cell adhesion"/>
    <property type="evidence" value="ECO:0007669"/>
    <property type="project" value="UniProtKB-KW"/>
</dbReference>
<evidence type="ECO:0000256" key="5">
    <source>
        <dbReference type="ARBA" id="ARBA00022889"/>
    </source>
</evidence>
<organism evidence="8 9">
    <name type="scientific">Naja naja</name>
    <name type="common">Indian cobra</name>
    <dbReference type="NCBI Taxonomy" id="35670"/>
    <lineage>
        <taxon>Eukaryota</taxon>
        <taxon>Metazoa</taxon>
        <taxon>Chordata</taxon>
        <taxon>Craniata</taxon>
        <taxon>Vertebrata</taxon>
        <taxon>Euteleostomi</taxon>
        <taxon>Lepidosauria</taxon>
        <taxon>Squamata</taxon>
        <taxon>Bifurcata</taxon>
        <taxon>Unidentata</taxon>
        <taxon>Episquamata</taxon>
        <taxon>Toxicofera</taxon>
        <taxon>Serpentes</taxon>
        <taxon>Colubroidea</taxon>
        <taxon>Elapidae</taxon>
        <taxon>Elapinae</taxon>
        <taxon>Naja</taxon>
    </lineage>
</organism>
<evidence type="ECO:0000256" key="6">
    <source>
        <dbReference type="SAM" id="SignalP"/>
    </source>
</evidence>
<dbReference type="SMART" id="SM00327">
    <property type="entry name" value="VWA"/>
    <property type="match status" value="3"/>
</dbReference>
<protein>
    <recommendedName>
        <fullName evidence="7">VWFA domain-containing protein</fullName>
    </recommendedName>
</protein>